<dbReference type="Gene3D" id="3.40.190.10">
    <property type="entry name" value="Periplasmic binding protein-like II"/>
    <property type="match status" value="2"/>
</dbReference>
<dbReference type="RefSeq" id="WP_208849883.1">
    <property type="nucleotide sequence ID" value="NZ_JAGGDJ010000028.1"/>
</dbReference>
<keyword evidence="4" id="KW-1185">Reference proteome</keyword>
<dbReference type="InterPro" id="IPR050490">
    <property type="entry name" value="Bact_solute-bd_prot1"/>
</dbReference>
<dbReference type="PANTHER" id="PTHR43649">
    <property type="entry name" value="ARABINOSE-BINDING PROTEIN-RELATED"/>
    <property type="match status" value="1"/>
</dbReference>
<accession>A0ABS3WFT0</accession>
<dbReference type="PROSITE" id="PS51257">
    <property type="entry name" value="PROKAR_LIPOPROTEIN"/>
    <property type="match status" value="1"/>
</dbReference>
<feature type="signal peptide" evidence="2">
    <location>
        <begin position="1"/>
        <end position="29"/>
    </location>
</feature>
<dbReference type="Proteomes" id="UP000670947">
    <property type="component" value="Unassembled WGS sequence"/>
</dbReference>
<feature type="region of interest" description="Disordered" evidence="1">
    <location>
        <begin position="36"/>
        <end position="65"/>
    </location>
</feature>
<dbReference type="EMBL" id="JAGGDJ010000028">
    <property type="protein sequence ID" value="MBO7747165.1"/>
    <property type="molecule type" value="Genomic_DNA"/>
</dbReference>
<proteinExistence type="predicted"/>
<evidence type="ECO:0000256" key="1">
    <source>
        <dbReference type="SAM" id="MobiDB-lite"/>
    </source>
</evidence>
<comment type="caution">
    <text evidence="3">The sequence shown here is derived from an EMBL/GenBank/DDBJ whole genome shotgun (WGS) entry which is preliminary data.</text>
</comment>
<dbReference type="CDD" id="cd13582">
    <property type="entry name" value="PBP2_AlgQ_like_3"/>
    <property type="match status" value="1"/>
</dbReference>
<evidence type="ECO:0000256" key="2">
    <source>
        <dbReference type="SAM" id="SignalP"/>
    </source>
</evidence>
<feature type="chain" id="PRO_5046778066" evidence="2">
    <location>
        <begin position="30"/>
        <end position="582"/>
    </location>
</feature>
<sequence length="582" mass="64117">MGVYKSKKLWGSLSLVLALSLAIVGCSNGNNGNNGGSGSGAAADPGTANADQPANAAGDGGNAAATSDDLKPVTISAFIGTPNQAPTPDNRIYKKIKDELGVTLNMEFLVGDLQQKLGVMIAGGDYPDLITADPKLVSAGAVIPLEDLIEKYAPNLKAHYAAYWNRMKDSSDGHIYWLPNYGAYTGEYHATGYSGPAFWIQKDVLKEAGYPTPKTLDDYTKLIRDYAAKHPTIDGQPTIGFTSLAYDWRTFPLLNAPEHLSGHPNDGGVVVDDGVASVFADKDIAKQYYKTLNGLFNEGLMDKEAFVQNYDQYLAKISTGRVLGMFDQHWNFQQGEDTLVSQNKIGQTYVGFPLVYDTGSIKDYYLDRPVINLNNGFGISKDAKDPVRIIKFLDALMDEKYQKLLSWGEEGVDYIVGTDGKYARTPEQRKQQEDPTWKLANKADAFYGAAPKMEGTYSDGNATSAGTQPQEFFDSLKPQDKELLTAYGHKTWTDFFSPAPENPVYYPAWQVDLIDGSDASVANKQMSDASLKYLPKAIMSKADQFDAVWTDYVNAYKKINVKAYEDRINDQLKWRIENWASQ</sequence>
<organism evidence="3 4">
    <name type="scientific">Paenibacillus artemisiicola</name>
    <dbReference type="NCBI Taxonomy" id="1172618"/>
    <lineage>
        <taxon>Bacteria</taxon>
        <taxon>Bacillati</taxon>
        <taxon>Bacillota</taxon>
        <taxon>Bacilli</taxon>
        <taxon>Bacillales</taxon>
        <taxon>Paenibacillaceae</taxon>
        <taxon>Paenibacillus</taxon>
    </lineage>
</organism>
<gene>
    <name evidence="3" type="ORF">I8J29_23465</name>
</gene>
<name>A0ABS3WFT0_9BACL</name>
<feature type="compositionally biased region" description="Low complexity" evidence="1">
    <location>
        <begin position="40"/>
        <end position="65"/>
    </location>
</feature>
<keyword evidence="2" id="KW-0732">Signal</keyword>
<evidence type="ECO:0000313" key="3">
    <source>
        <dbReference type="EMBL" id="MBO7747165.1"/>
    </source>
</evidence>
<evidence type="ECO:0000313" key="4">
    <source>
        <dbReference type="Proteomes" id="UP000670947"/>
    </source>
</evidence>
<protein>
    <submittedName>
        <fullName evidence="3">ABC transporter substrate-binding protein</fullName>
    </submittedName>
</protein>
<dbReference type="SUPFAM" id="SSF53850">
    <property type="entry name" value="Periplasmic binding protein-like II"/>
    <property type="match status" value="1"/>
</dbReference>
<dbReference type="PANTHER" id="PTHR43649:SF12">
    <property type="entry name" value="DIACETYLCHITOBIOSE BINDING PROTEIN DASA"/>
    <property type="match status" value="1"/>
</dbReference>
<reference evidence="3 4" key="1">
    <citation type="submission" date="2021-03" db="EMBL/GenBank/DDBJ databases">
        <title>Paenibacillus artemisicola MWE-103 whole genome sequence.</title>
        <authorList>
            <person name="Ham Y.J."/>
        </authorList>
    </citation>
    <scope>NUCLEOTIDE SEQUENCE [LARGE SCALE GENOMIC DNA]</scope>
    <source>
        <strain evidence="3 4">MWE-103</strain>
    </source>
</reference>